<reference evidence="2 3" key="1">
    <citation type="journal article" date="2024" name="IMA Fungus">
        <title>Apiospora arundinis, a panoply of carbohydrate-active enzymes and secondary metabolites.</title>
        <authorList>
            <person name="Sorensen T."/>
            <person name="Petersen C."/>
            <person name="Muurmann A.T."/>
            <person name="Christiansen J.V."/>
            <person name="Brundto M.L."/>
            <person name="Overgaard C.K."/>
            <person name="Boysen A.T."/>
            <person name="Wollenberg R.D."/>
            <person name="Larsen T.O."/>
            <person name="Sorensen J.L."/>
            <person name="Nielsen K.L."/>
            <person name="Sondergaard T.E."/>
        </authorList>
    </citation>
    <scope>NUCLEOTIDE SEQUENCE [LARGE SCALE GENOMIC DNA]</scope>
    <source>
        <strain evidence="2 3">AAU 773</strain>
    </source>
</reference>
<dbReference type="Proteomes" id="UP001390339">
    <property type="component" value="Unassembled WGS sequence"/>
</dbReference>
<dbReference type="EMBL" id="JAPCWZ010000003">
    <property type="protein sequence ID" value="KAK8874753.1"/>
    <property type="molecule type" value="Genomic_DNA"/>
</dbReference>
<feature type="region of interest" description="Disordered" evidence="1">
    <location>
        <begin position="243"/>
        <end position="266"/>
    </location>
</feature>
<evidence type="ECO:0000313" key="2">
    <source>
        <dbReference type="EMBL" id="KAK8874753.1"/>
    </source>
</evidence>
<feature type="region of interest" description="Disordered" evidence="1">
    <location>
        <begin position="280"/>
        <end position="305"/>
    </location>
</feature>
<feature type="compositionally biased region" description="Acidic residues" evidence="1">
    <location>
        <begin position="211"/>
        <end position="221"/>
    </location>
</feature>
<gene>
    <name evidence="2" type="ORF">PGQ11_005267</name>
</gene>
<feature type="region of interest" description="Disordered" evidence="1">
    <location>
        <begin position="198"/>
        <end position="223"/>
    </location>
</feature>
<feature type="compositionally biased region" description="Basic and acidic residues" evidence="1">
    <location>
        <begin position="198"/>
        <end position="210"/>
    </location>
</feature>
<accession>A0ABR2JAC3</accession>
<evidence type="ECO:0000256" key="1">
    <source>
        <dbReference type="SAM" id="MobiDB-lite"/>
    </source>
</evidence>
<protein>
    <submittedName>
        <fullName evidence="2">Uncharacterized protein</fullName>
    </submittedName>
</protein>
<feature type="compositionally biased region" description="Basic and acidic residues" evidence="1">
    <location>
        <begin position="134"/>
        <end position="143"/>
    </location>
</feature>
<organism evidence="2 3">
    <name type="scientific">Apiospora arundinis</name>
    <dbReference type="NCBI Taxonomy" id="335852"/>
    <lineage>
        <taxon>Eukaryota</taxon>
        <taxon>Fungi</taxon>
        <taxon>Dikarya</taxon>
        <taxon>Ascomycota</taxon>
        <taxon>Pezizomycotina</taxon>
        <taxon>Sordariomycetes</taxon>
        <taxon>Xylariomycetidae</taxon>
        <taxon>Amphisphaeriales</taxon>
        <taxon>Apiosporaceae</taxon>
        <taxon>Apiospora</taxon>
    </lineage>
</organism>
<keyword evidence="3" id="KW-1185">Reference proteome</keyword>
<feature type="compositionally biased region" description="Acidic residues" evidence="1">
    <location>
        <begin position="256"/>
        <end position="266"/>
    </location>
</feature>
<proteinExistence type="predicted"/>
<name>A0ABR2JAC3_9PEZI</name>
<sequence>MPPRRLARHESYGNPITAISGKGLNKTTKDLLFLHSSFVHEEDGEDQDNVVEIKLDSFQALRPPKPPKKQDDSGDRTRPWFLIRSGDDDERGEVRRLQVPPPQLRIPRRESHELFVSVPSTPNDQGSGGSGGGAEEKGEEYPEWEREWRLYERKERAARDARVAVSGRCFQPTPMPITQYSGPMGVILLDRLAALTNLRREEDEGDGKGEEGEEESTEEDVVQPLSEYEHWVWGTQQSPLMEAEVGAQTRQQQEHEEVDLEEEEATEYQFHRVATGEYTAFRGHERSLTTPPDTPEPPENQRIRRLSDELFLASHLGSSRTWA</sequence>
<evidence type="ECO:0000313" key="3">
    <source>
        <dbReference type="Proteomes" id="UP001390339"/>
    </source>
</evidence>
<comment type="caution">
    <text evidence="2">The sequence shown here is derived from an EMBL/GenBank/DDBJ whole genome shotgun (WGS) entry which is preliminary data.</text>
</comment>
<feature type="region of interest" description="Disordered" evidence="1">
    <location>
        <begin position="56"/>
        <end position="143"/>
    </location>
</feature>
<feature type="compositionally biased region" description="Basic and acidic residues" evidence="1">
    <location>
        <begin position="68"/>
        <end position="78"/>
    </location>
</feature>
<feature type="region of interest" description="Disordered" evidence="1">
    <location>
        <begin position="1"/>
        <end position="23"/>
    </location>
</feature>